<comment type="similarity">
    <text evidence="1">Belongs to the short-chain dehydrogenases/reductases (SDR) family.</text>
</comment>
<gene>
    <name evidence="5" type="ORF">HW561_16245</name>
</gene>
<keyword evidence="6" id="KW-1185">Reference proteome</keyword>
<reference evidence="5 6" key="1">
    <citation type="submission" date="2020-06" db="EMBL/GenBank/DDBJ databases">
        <authorList>
            <person name="Cao W.R."/>
        </authorList>
    </citation>
    <scope>NUCLEOTIDE SEQUENCE [LARGE SCALE GENOMIC DNA]</scope>
    <source>
        <strain evidence="5 6">B1Z28</strain>
    </source>
</reference>
<dbReference type="Proteomes" id="UP000630805">
    <property type="component" value="Unassembled WGS sequence"/>
</dbReference>
<dbReference type="SMART" id="SM00822">
    <property type="entry name" value="PKS_KR"/>
    <property type="match status" value="1"/>
</dbReference>
<evidence type="ECO:0000256" key="1">
    <source>
        <dbReference type="ARBA" id="ARBA00006484"/>
    </source>
</evidence>
<dbReference type="InterPro" id="IPR057326">
    <property type="entry name" value="KR_dom"/>
</dbReference>
<comment type="caution">
    <text evidence="5">The sequence shown here is derived from an EMBL/GenBank/DDBJ whole genome shotgun (WGS) entry which is preliminary data.</text>
</comment>
<dbReference type="PANTHER" id="PTHR43669">
    <property type="entry name" value="5-KETO-D-GLUCONATE 5-REDUCTASE"/>
    <property type="match status" value="1"/>
</dbReference>
<organism evidence="5 6">
    <name type="scientific">Ruegeria haliotis</name>
    <dbReference type="NCBI Taxonomy" id="2747601"/>
    <lineage>
        <taxon>Bacteria</taxon>
        <taxon>Pseudomonadati</taxon>
        <taxon>Pseudomonadota</taxon>
        <taxon>Alphaproteobacteria</taxon>
        <taxon>Rhodobacterales</taxon>
        <taxon>Roseobacteraceae</taxon>
        <taxon>Ruegeria</taxon>
    </lineage>
</organism>
<dbReference type="EC" id="1.3.1.28" evidence="3"/>
<sequence length="255" mass="26418">MKLTGFEGRVALITGAAGGIGQSLCARLHDAGAVVVATDTAAAMAKTPVPAGVCKKVMDVSDAQQVADIIDWIEHECGPIDLLAHAAGVVAYLRADETTPQDWAHVMKVNATGTFNVCGTVARHMQTRNSGAMAVIGSNAAGIPRHRMAAYAASKAAAHMYVRCLGLELGQSGIRCNLVAPGSTLTPMQTAMWSDEHGADRVIAGDLPSYRTGIPLGKLAEPDDIASAALFLLSEQAGHITMADLYVDGGATLRA</sequence>
<dbReference type="PRINTS" id="PR01397">
    <property type="entry name" value="DHBDHDRGNASE"/>
</dbReference>
<evidence type="ECO:0000313" key="6">
    <source>
        <dbReference type="Proteomes" id="UP000630805"/>
    </source>
</evidence>
<evidence type="ECO:0000259" key="4">
    <source>
        <dbReference type="SMART" id="SM00822"/>
    </source>
</evidence>
<dbReference type="NCBIfam" id="TIGR04316">
    <property type="entry name" value="dhbA_paeA"/>
    <property type="match status" value="1"/>
</dbReference>
<dbReference type="Pfam" id="PF13561">
    <property type="entry name" value="adh_short_C2"/>
    <property type="match status" value="1"/>
</dbReference>
<dbReference type="RefSeq" id="WP_176866400.1">
    <property type="nucleotide sequence ID" value="NZ_JABXWT010000011.1"/>
</dbReference>
<dbReference type="InterPro" id="IPR036291">
    <property type="entry name" value="NAD(P)-bd_dom_sf"/>
</dbReference>
<keyword evidence="2 5" id="KW-0560">Oxidoreductase</keyword>
<dbReference type="PANTHER" id="PTHR43669:SF8">
    <property type="entry name" value="SHORT-CHAIN TYPE DEHYDROGENASE_REDUCTASE-RELATED"/>
    <property type="match status" value="1"/>
</dbReference>
<dbReference type="GO" id="GO:0008667">
    <property type="term" value="F:2,3-dihydro-2,3-dihydroxybenzoate dehydrogenase activity"/>
    <property type="evidence" value="ECO:0007669"/>
    <property type="project" value="UniProtKB-EC"/>
</dbReference>
<evidence type="ECO:0000256" key="2">
    <source>
        <dbReference type="ARBA" id="ARBA00023002"/>
    </source>
</evidence>
<evidence type="ECO:0000256" key="3">
    <source>
        <dbReference type="NCBIfam" id="TIGR04316"/>
    </source>
</evidence>
<protein>
    <recommendedName>
        <fullName evidence="3">2,3-dihydro-2,3-dihydroxybenzoate dehydrogenase</fullName>
        <ecNumber evidence="3">1.3.1.28</ecNumber>
    </recommendedName>
</protein>
<feature type="domain" description="Ketoreductase" evidence="4">
    <location>
        <begin position="9"/>
        <end position="196"/>
    </location>
</feature>
<name>A0ABX2PUK9_9RHOB</name>
<dbReference type="EMBL" id="JABXWT010000011">
    <property type="protein sequence ID" value="NVO57346.1"/>
    <property type="molecule type" value="Genomic_DNA"/>
</dbReference>
<dbReference type="PROSITE" id="PS00061">
    <property type="entry name" value="ADH_SHORT"/>
    <property type="match status" value="1"/>
</dbReference>
<dbReference type="InterPro" id="IPR020904">
    <property type="entry name" value="Sc_DH/Rdtase_CS"/>
</dbReference>
<dbReference type="InterPro" id="IPR003560">
    <property type="entry name" value="DHB_DH"/>
</dbReference>
<evidence type="ECO:0000313" key="5">
    <source>
        <dbReference type="EMBL" id="NVO57346.1"/>
    </source>
</evidence>
<proteinExistence type="inferred from homology"/>
<dbReference type="InterPro" id="IPR002347">
    <property type="entry name" value="SDR_fam"/>
</dbReference>
<dbReference type="Gene3D" id="3.40.50.720">
    <property type="entry name" value="NAD(P)-binding Rossmann-like Domain"/>
    <property type="match status" value="1"/>
</dbReference>
<accession>A0ABX2PUK9</accession>
<dbReference type="SUPFAM" id="SSF51735">
    <property type="entry name" value="NAD(P)-binding Rossmann-fold domains"/>
    <property type="match status" value="1"/>
</dbReference>